<dbReference type="Proteomes" id="UP000075880">
    <property type="component" value="Unassembled WGS sequence"/>
</dbReference>
<keyword evidence="3" id="KW-1185">Reference proteome</keyword>
<evidence type="ECO:0000256" key="1">
    <source>
        <dbReference type="SAM" id="MobiDB-lite"/>
    </source>
</evidence>
<organism evidence="2 3">
    <name type="scientific">Anopheles atroparvus</name>
    <name type="common">European mosquito</name>
    <dbReference type="NCBI Taxonomy" id="41427"/>
    <lineage>
        <taxon>Eukaryota</taxon>
        <taxon>Metazoa</taxon>
        <taxon>Ecdysozoa</taxon>
        <taxon>Arthropoda</taxon>
        <taxon>Hexapoda</taxon>
        <taxon>Insecta</taxon>
        <taxon>Pterygota</taxon>
        <taxon>Neoptera</taxon>
        <taxon>Endopterygota</taxon>
        <taxon>Diptera</taxon>
        <taxon>Nematocera</taxon>
        <taxon>Culicoidea</taxon>
        <taxon>Culicidae</taxon>
        <taxon>Anophelinae</taxon>
        <taxon>Anopheles</taxon>
    </lineage>
</organism>
<dbReference type="AlphaFoldDB" id="A0AAG5CX17"/>
<name>A0AAG5CX17_ANOAO</name>
<proteinExistence type="predicted"/>
<feature type="compositionally biased region" description="Basic residues" evidence="1">
    <location>
        <begin position="40"/>
        <end position="49"/>
    </location>
</feature>
<dbReference type="EnsemblMetazoa" id="ENSAATROPT003483">
    <property type="protein sequence ID" value="ENSAATROPP003345"/>
    <property type="gene ID" value="ENSAATROPG002763"/>
</dbReference>
<evidence type="ECO:0000313" key="2">
    <source>
        <dbReference type="EnsemblMetazoa" id="ENSAATROPP003345"/>
    </source>
</evidence>
<evidence type="ECO:0000313" key="3">
    <source>
        <dbReference type="Proteomes" id="UP000075880"/>
    </source>
</evidence>
<feature type="region of interest" description="Disordered" evidence="1">
    <location>
        <begin position="1"/>
        <end position="49"/>
    </location>
</feature>
<reference evidence="2" key="1">
    <citation type="submission" date="2024-04" db="UniProtKB">
        <authorList>
            <consortium name="EnsemblMetazoa"/>
        </authorList>
    </citation>
    <scope>IDENTIFICATION</scope>
    <source>
        <strain evidence="2">EBRO</strain>
    </source>
</reference>
<sequence length="49" mass="5322">MGRPRTGLLLLQRADSTSTDRCGRGSVGRGGAGSLSSWHRGGRRRGRRR</sequence>
<accession>A0AAG5CX17</accession>
<protein>
    <submittedName>
        <fullName evidence="2">Uncharacterized protein</fullName>
    </submittedName>
</protein>